<evidence type="ECO:0000313" key="1">
    <source>
        <dbReference type="EMBL" id="RDX88460.1"/>
    </source>
</evidence>
<dbReference type="EMBL" id="QJKJ01005932">
    <property type="protein sequence ID" value="RDX88460.1"/>
    <property type="molecule type" value="Genomic_DNA"/>
</dbReference>
<dbReference type="PANTHER" id="PTHR33240:SF15">
    <property type="entry name" value="GAG-PRO-LIKE PROTEIN"/>
    <property type="match status" value="1"/>
</dbReference>
<accession>A0A371GD43</accession>
<evidence type="ECO:0000313" key="2">
    <source>
        <dbReference type="Proteomes" id="UP000257109"/>
    </source>
</evidence>
<dbReference type="OrthoDB" id="2919534at2759"/>
<dbReference type="Proteomes" id="UP000257109">
    <property type="component" value="Unassembled WGS sequence"/>
</dbReference>
<name>A0A371GD43_MUCPR</name>
<sequence length="174" mass="19234">MVIPMVATEYKTERVLIDQGSFANILYWSTYQKLELPPSKLNECLGILYGFAGEQVPIKGVIELETMFGENSGVKSILVLYTIVDVEASYNIIMGQSTLNSRAKSKECLGQFSPGQTMLRRQFKGGVLTSLTSPTYPSTVNVYEHERPHPTKDLKETQVGLSTTHKTKIGVALG</sequence>
<proteinExistence type="predicted"/>
<organism evidence="1 2">
    <name type="scientific">Mucuna pruriens</name>
    <name type="common">Velvet bean</name>
    <name type="synonym">Dolichos pruriens</name>
    <dbReference type="NCBI Taxonomy" id="157652"/>
    <lineage>
        <taxon>Eukaryota</taxon>
        <taxon>Viridiplantae</taxon>
        <taxon>Streptophyta</taxon>
        <taxon>Embryophyta</taxon>
        <taxon>Tracheophyta</taxon>
        <taxon>Spermatophyta</taxon>
        <taxon>Magnoliopsida</taxon>
        <taxon>eudicotyledons</taxon>
        <taxon>Gunneridae</taxon>
        <taxon>Pentapetalae</taxon>
        <taxon>rosids</taxon>
        <taxon>fabids</taxon>
        <taxon>Fabales</taxon>
        <taxon>Fabaceae</taxon>
        <taxon>Papilionoideae</taxon>
        <taxon>50 kb inversion clade</taxon>
        <taxon>NPAAA clade</taxon>
        <taxon>indigoferoid/millettioid clade</taxon>
        <taxon>Phaseoleae</taxon>
        <taxon>Mucuna</taxon>
    </lineage>
</organism>
<keyword evidence="2" id="KW-1185">Reference proteome</keyword>
<gene>
    <name evidence="1" type="ORF">CR513_29946</name>
</gene>
<dbReference type="AlphaFoldDB" id="A0A371GD43"/>
<comment type="caution">
    <text evidence="1">The sequence shown here is derived from an EMBL/GenBank/DDBJ whole genome shotgun (WGS) entry which is preliminary data.</text>
</comment>
<protein>
    <submittedName>
        <fullName evidence="1">Uncharacterized protein</fullName>
    </submittedName>
</protein>
<dbReference type="PANTHER" id="PTHR33240">
    <property type="entry name" value="OS08G0508500 PROTEIN"/>
    <property type="match status" value="1"/>
</dbReference>
<reference evidence="1" key="1">
    <citation type="submission" date="2018-05" db="EMBL/GenBank/DDBJ databases">
        <title>Draft genome of Mucuna pruriens seed.</title>
        <authorList>
            <person name="Nnadi N.E."/>
            <person name="Vos R."/>
            <person name="Hasami M.H."/>
            <person name="Devisetty U.K."/>
            <person name="Aguiy J.C."/>
        </authorList>
    </citation>
    <scope>NUCLEOTIDE SEQUENCE [LARGE SCALE GENOMIC DNA]</scope>
    <source>
        <strain evidence="1">JCA_2017</strain>
    </source>
</reference>
<feature type="non-terminal residue" evidence="1">
    <location>
        <position position="1"/>
    </location>
</feature>